<dbReference type="SMART" id="SM00866">
    <property type="entry name" value="UTRA"/>
    <property type="match status" value="1"/>
</dbReference>
<dbReference type="InterPro" id="IPR028978">
    <property type="entry name" value="Chorismate_lyase_/UTRA_dom_sf"/>
</dbReference>
<evidence type="ECO:0000259" key="4">
    <source>
        <dbReference type="PROSITE" id="PS50949"/>
    </source>
</evidence>
<dbReference type="Pfam" id="PF00392">
    <property type="entry name" value="GntR"/>
    <property type="match status" value="1"/>
</dbReference>
<dbReference type="PROSITE" id="PS50949">
    <property type="entry name" value="HTH_GNTR"/>
    <property type="match status" value="1"/>
</dbReference>
<dbReference type="InterPro" id="IPR000524">
    <property type="entry name" value="Tscrpt_reg_HTH_GntR"/>
</dbReference>
<dbReference type="InterPro" id="IPR011663">
    <property type="entry name" value="UTRA"/>
</dbReference>
<keyword evidence="1" id="KW-0805">Transcription regulation</keyword>
<dbReference type="AlphaFoldDB" id="A0A2S7FB17"/>
<dbReference type="EMBL" id="WOFV02000095">
    <property type="protein sequence ID" value="NAS19714.1"/>
    <property type="molecule type" value="Genomic_DNA"/>
</dbReference>
<gene>
    <name evidence="7" type="ORF">AWN73_13230</name>
    <name evidence="5" type="ORF">CBU02nite_35830</name>
    <name evidence="6" type="ORF">GND98_018175</name>
</gene>
<organism evidence="7 8">
    <name type="scientific">Clostridium butyricum</name>
    <dbReference type="NCBI Taxonomy" id="1492"/>
    <lineage>
        <taxon>Bacteria</taxon>
        <taxon>Bacillati</taxon>
        <taxon>Bacillota</taxon>
        <taxon>Clostridia</taxon>
        <taxon>Eubacteriales</taxon>
        <taxon>Clostridiaceae</taxon>
        <taxon>Clostridium</taxon>
    </lineage>
</organism>
<name>A0A2S7FB17_CLOBU</name>
<evidence type="ECO:0000313" key="6">
    <source>
        <dbReference type="EMBL" id="NAS19714.1"/>
    </source>
</evidence>
<dbReference type="CDD" id="cd07377">
    <property type="entry name" value="WHTH_GntR"/>
    <property type="match status" value="1"/>
</dbReference>
<keyword evidence="2" id="KW-0238">DNA-binding</keyword>
<sequence length="241" mass="28189">MNTIDKESKIPLYIQLMNIIIYKIEHFMHEDDQLDSERDICQKYDVSRTTVRQALDELEKKKYIYKVQGKGNFIAPKIVAQDLIKVSSFTDEMKKLGKKPASKLLAFEIIEPDHKIMNKLNLKKDSLVFKIIRLRLADDIPHIYEISYLPYDRFEGLTKELLGENPMYEVLKNNFKIKISSAEEILESILINKLEGIYLSIPQGNPALKIERITYDNDTVIEYTISIARADKFKYRVHLKS</sequence>
<evidence type="ECO:0000313" key="9">
    <source>
        <dbReference type="Proteomes" id="UP000321089"/>
    </source>
</evidence>
<dbReference type="RefSeq" id="WP_027636138.1">
    <property type="nucleotide sequence ID" value="NZ_BKBC01000076.1"/>
</dbReference>
<evidence type="ECO:0000256" key="3">
    <source>
        <dbReference type="ARBA" id="ARBA00023163"/>
    </source>
</evidence>
<dbReference type="InterPro" id="IPR050679">
    <property type="entry name" value="Bact_HTH_transcr_reg"/>
</dbReference>
<dbReference type="InterPro" id="IPR036388">
    <property type="entry name" value="WH-like_DNA-bd_sf"/>
</dbReference>
<dbReference type="Pfam" id="PF07702">
    <property type="entry name" value="UTRA"/>
    <property type="match status" value="1"/>
</dbReference>
<dbReference type="Proteomes" id="UP000321089">
    <property type="component" value="Unassembled WGS sequence"/>
</dbReference>
<evidence type="ECO:0000313" key="5">
    <source>
        <dbReference type="EMBL" id="GEQ23077.1"/>
    </source>
</evidence>
<dbReference type="SUPFAM" id="SSF46785">
    <property type="entry name" value="Winged helix' DNA-binding domain"/>
    <property type="match status" value="1"/>
</dbReference>
<dbReference type="Gene3D" id="3.40.1410.10">
    <property type="entry name" value="Chorismate lyase-like"/>
    <property type="match status" value="1"/>
</dbReference>
<dbReference type="EMBL" id="BKBC01000076">
    <property type="protein sequence ID" value="GEQ23077.1"/>
    <property type="molecule type" value="Genomic_DNA"/>
</dbReference>
<keyword evidence="3" id="KW-0804">Transcription</keyword>
<evidence type="ECO:0000313" key="7">
    <source>
        <dbReference type="EMBL" id="PPV14949.1"/>
    </source>
</evidence>
<proteinExistence type="predicted"/>
<dbReference type="PANTHER" id="PTHR44846">
    <property type="entry name" value="MANNOSYL-D-GLYCERATE TRANSPORT/METABOLISM SYSTEM REPRESSOR MNGR-RELATED"/>
    <property type="match status" value="1"/>
</dbReference>
<feature type="domain" description="HTH gntR-type" evidence="4">
    <location>
        <begin position="10"/>
        <end position="77"/>
    </location>
</feature>
<reference evidence="6 10" key="3">
    <citation type="submission" date="2020-01" db="EMBL/GenBank/DDBJ databases">
        <title>Genome sequence of a 1,3-propanediol producer, Clostridium butyricum S3.</title>
        <authorList>
            <person name="Zhou J."/>
        </authorList>
    </citation>
    <scope>NUCLEOTIDE SEQUENCE [LARGE SCALE GENOMIC DNA]</scope>
    <source>
        <strain evidence="6 10">S3</strain>
    </source>
</reference>
<comment type="caution">
    <text evidence="7">The sequence shown here is derived from an EMBL/GenBank/DDBJ whole genome shotgun (WGS) entry which is preliminary data.</text>
</comment>
<dbReference type="SMART" id="SM00345">
    <property type="entry name" value="HTH_GNTR"/>
    <property type="match status" value="1"/>
</dbReference>
<dbReference type="SUPFAM" id="SSF64288">
    <property type="entry name" value="Chorismate lyase-like"/>
    <property type="match status" value="1"/>
</dbReference>
<evidence type="ECO:0000313" key="8">
    <source>
        <dbReference type="Proteomes" id="UP000238081"/>
    </source>
</evidence>
<evidence type="ECO:0000313" key="10">
    <source>
        <dbReference type="Proteomes" id="UP000474042"/>
    </source>
</evidence>
<dbReference type="InterPro" id="IPR036390">
    <property type="entry name" value="WH_DNA-bd_sf"/>
</dbReference>
<dbReference type="Proteomes" id="UP000474042">
    <property type="component" value="Unassembled WGS sequence"/>
</dbReference>
<dbReference type="GO" id="GO:0003700">
    <property type="term" value="F:DNA-binding transcription factor activity"/>
    <property type="evidence" value="ECO:0007669"/>
    <property type="project" value="InterPro"/>
</dbReference>
<dbReference type="Gene3D" id="1.10.10.10">
    <property type="entry name" value="Winged helix-like DNA-binding domain superfamily/Winged helix DNA-binding domain"/>
    <property type="match status" value="1"/>
</dbReference>
<dbReference type="PANTHER" id="PTHR44846:SF1">
    <property type="entry name" value="MANNOSYL-D-GLYCERATE TRANSPORT_METABOLISM SYSTEM REPRESSOR MNGR-RELATED"/>
    <property type="match status" value="1"/>
</dbReference>
<accession>A0A2S7FB17</accession>
<dbReference type="GO" id="GO:0003677">
    <property type="term" value="F:DNA binding"/>
    <property type="evidence" value="ECO:0007669"/>
    <property type="project" value="UniProtKB-KW"/>
</dbReference>
<dbReference type="GO" id="GO:0045892">
    <property type="term" value="P:negative regulation of DNA-templated transcription"/>
    <property type="evidence" value="ECO:0007669"/>
    <property type="project" value="TreeGrafter"/>
</dbReference>
<dbReference type="PRINTS" id="PR00035">
    <property type="entry name" value="HTHGNTR"/>
</dbReference>
<reference evidence="7 8" key="1">
    <citation type="submission" date="2016-01" db="EMBL/GenBank/DDBJ databases">
        <title>Characterization of the Clostridium difficile lineages that are prevalent in Hong Kong and China.</title>
        <authorList>
            <person name="Kwok J.S.-L."/>
            <person name="Lam W.-Y."/>
            <person name="Ip M."/>
            <person name="Chan T.-F."/>
            <person name="Hawkey P.M."/>
            <person name="Tsui S.K.-W."/>
        </authorList>
    </citation>
    <scope>NUCLEOTIDE SEQUENCE [LARGE SCALE GENOMIC DNA]</scope>
    <source>
        <strain evidence="7 8">300064</strain>
    </source>
</reference>
<protein>
    <submittedName>
        <fullName evidence="7">GntR family transcriptional regulator</fullName>
    </submittedName>
    <submittedName>
        <fullName evidence="6">UTRA domain-containing protein</fullName>
    </submittedName>
</protein>
<evidence type="ECO:0000256" key="2">
    <source>
        <dbReference type="ARBA" id="ARBA00023125"/>
    </source>
</evidence>
<reference evidence="5 9" key="2">
    <citation type="submission" date="2019-07" db="EMBL/GenBank/DDBJ databases">
        <title>Whole genome shotgun sequence of Clostridium butyricum NBRC 3858.</title>
        <authorList>
            <person name="Hosoyama A."/>
            <person name="Uohara A."/>
            <person name="Ohji S."/>
            <person name="Ichikawa N."/>
        </authorList>
    </citation>
    <scope>NUCLEOTIDE SEQUENCE [LARGE SCALE GENOMIC DNA]</scope>
    <source>
        <strain evidence="5 9">NBRC 3858</strain>
    </source>
</reference>
<evidence type="ECO:0000256" key="1">
    <source>
        <dbReference type="ARBA" id="ARBA00023015"/>
    </source>
</evidence>
<dbReference type="Proteomes" id="UP000238081">
    <property type="component" value="Unassembled WGS sequence"/>
</dbReference>
<dbReference type="EMBL" id="LRDH01000104">
    <property type="protein sequence ID" value="PPV14949.1"/>
    <property type="molecule type" value="Genomic_DNA"/>
</dbReference>